<name>A0A9P8AM53_9AGAR</name>
<keyword evidence="2" id="KW-1185">Reference proteome</keyword>
<gene>
    <name evidence="1" type="ORF">BT62DRAFT_937508</name>
</gene>
<dbReference type="GeneID" id="66109632"/>
<dbReference type="AlphaFoldDB" id="A0A9P8AM53"/>
<accession>A0A9P8AM53</accession>
<organism evidence="1 2">
    <name type="scientific">Guyanagaster necrorhizus</name>
    <dbReference type="NCBI Taxonomy" id="856835"/>
    <lineage>
        <taxon>Eukaryota</taxon>
        <taxon>Fungi</taxon>
        <taxon>Dikarya</taxon>
        <taxon>Basidiomycota</taxon>
        <taxon>Agaricomycotina</taxon>
        <taxon>Agaricomycetes</taxon>
        <taxon>Agaricomycetidae</taxon>
        <taxon>Agaricales</taxon>
        <taxon>Marasmiineae</taxon>
        <taxon>Physalacriaceae</taxon>
        <taxon>Guyanagaster</taxon>
    </lineage>
</organism>
<protein>
    <submittedName>
        <fullName evidence="1">Uncharacterized protein</fullName>
    </submittedName>
</protein>
<comment type="caution">
    <text evidence="1">The sequence shown here is derived from an EMBL/GenBank/DDBJ whole genome shotgun (WGS) entry which is preliminary data.</text>
</comment>
<dbReference type="RefSeq" id="XP_043034413.1">
    <property type="nucleotide sequence ID" value="XM_043187335.1"/>
</dbReference>
<sequence>MLLSDPIAKSRSRSVKIRFEFEEYHNLITDASVRSNHKQTLTSIRRLSITFDESVKCYLQMTRQSEFLQRRGRALGKGTWDV</sequence>
<dbReference type="Proteomes" id="UP000812287">
    <property type="component" value="Unassembled WGS sequence"/>
</dbReference>
<evidence type="ECO:0000313" key="2">
    <source>
        <dbReference type="Proteomes" id="UP000812287"/>
    </source>
</evidence>
<evidence type="ECO:0000313" key="1">
    <source>
        <dbReference type="EMBL" id="KAG7440913.1"/>
    </source>
</evidence>
<reference evidence="1" key="1">
    <citation type="submission" date="2020-11" db="EMBL/GenBank/DDBJ databases">
        <title>Adaptations for nitrogen fixation in a non-lichenized fungal sporocarp promotes dispersal by wood-feeding termites.</title>
        <authorList>
            <consortium name="DOE Joint Genome Institute"/>
            <person name="Koch R.A."/>
            <person name="Yoon G."/>
            <person name="Arayal U."/>
            <person name="Lail K."/>
            <person name="Amirebrahimi M."/>
            <person name="Labutti K."/>
            <person name="Lipzen A."/>
            <person name="Riley R."/>
            <person name="Barry K."/>
            <person name="Henrissat B."/>
            <person name="Grigoriev I.V."/>
            <person name="Herr J.R."/>
            <person name="Aime M.C."/>
        </authorList>
    </citation>
    <scope>NUCLEOTIDE SEQUENCE</scope>
    <source>
        <strain evidence="1">MCA 3950</strain>
    </source>
</reference>
<dbReference type="EMBL" id="MU250565">
    <property type="protein sequence ID" value="KAG7440913.1"/>
    <property type="molecule type" value="Genomic_DNA"/>
</dbReference>
<proteinExistence type="predicted"/>